<dbReference type="InterPro" id="IPR007219">
    <property type="entry name" value="XnlR_reg_dom"/>
</dbReference>
<proteinExistence type="predicted"/>
<dbReference type="PROSITE" id="PS00463">
    <property type="entry name" value="ZN2_CY6_FUNGAL_1"/>
    <property type="match status" value="1"/>
</dbReference>
<dbReference type="PROSITE" id="PS50048">
    <property type="entry name" value="ZN2_CY6_FUNGAL_2"/>
    <property type="match status" value="1"/>
</dbReference>
<evidence type="ECO:0000313" key="10">
    <source>
        <dbReference type="Proteomes" id="UP000054302"/>
    </source>
</evidence>
<dbReference type="PANTHER" id="PTHR47540:SF6">
    <property type="entry name" value="ZN(II)2CYS6 TRANSCRIPTION FACTOR (EUROFUNG)"/>
    <property type="match status" value="1"/>
</dbReference>
<dbReference type="CDD" id="cd12148">
    <property type="entry name" value="fungal_TF_MHR"/>
    <property type="match status" value="1"/>
</dbReference>
<gene>
    <name evidence="9" type="ORF">PV10_08902</name>
</gene>
<dbReference type="GO" id="GO:0006351">
    <property type="term" value="P:DNA-templated transcription"/>
    <property type="evidence" value="ECO:0007669"/>
    <property type="project" value="InterPro"/>
</dbReference>
<dbReference type="InterPro" id="IPR036864">
    <property type="entry name" value="Zn2-C6_fun-type_DNA-bd_sf"/>
</dbReference>
<dbReference type="RefSeq" id="XP_016220899.1">
    <property type="nucleotide sequence ID" value="XM_016373988.1"/>
</dbReference>
<organism evidence="9 10">
    <name type="scientific">Exophiala mesophila</name>
    <name type="common">Black yeast-like fungus</name>
    <dbReference type="NCBI Taxonomy" id="212818"/>
    <lineage>
        <taxon>Eukaryota</taxon>
        <taxon>Fungi</taxon>
        <taxon>Dikarya</taxon>
        <taxon>Ascomycota</taxon>
        <taxon>Pezizomycotina</taxon>
        <taxon>Eurotiomycetes</taxon>
        <taxon>Chaetothyriomycetidae</taxon>
        <taxon>Chaetothyriales</taxon>
        <taxon>Herpotrichiellaceae</taxon>
        <taxon>Exophiala</taxon>
    </lineage>
</organism>
<dbReference type="PANTHER" id="PTHR47540">
    <property type="entry name" value="THIAMINE REPRESSIBLE GENES REGULATORY PROTEIN THI5"/>
    <property type="match status" value="1"/>
</dbReference>
<name>A0A0D1WK63_EXOME</name>
<dbReference type="CDD" id="cd00067">
    <property type="entry name" value="GAL4"/>
    <property type="match status" value="1"/>
</dbReference>
<dbReference type="GO" id="GO:0000981">
    <property type="term" value="F:DNA-binding transcription factor activity, RNA polymerase II-specific"/>
    <property type="evidence" value="ECO:0007669"/>
    <property type="project" value="InterPro"/>
</dbReference>
<keyword evidence="6" id="KW-0539">Nucleus</keyword>
<feature type="domain" description="Zn(2)-C6 fungal-type" evidence="8">
    <location>
        <begin position="15"/>
        <end position="44"/>
    </location>
</feature>
<keyword evidence="2" id="KW-0479">Metal-binding</keyword>
<feature type="compositionally biased region" description="Polar residues" evidence="7">
    <location>
        <begin position="69"/>
        <end position="96"/>
    </location>
</feature>
<dbReference type="SMART" id="SM00906">
    <property type="entry name" value="Fungal_trans"/>
    <property type="match status" value="1"/>
</dbReference>
<dbReference type="SMART" id="SM00066">
    <property type="entry name" value="GAL4"/>
    <property type="match status" value="1"/>
</dbReference>
<dbReference type="InterPro" id="IPR051711">
    <property type="entry name" value="Stress_Response_Reg"/>
</dbReference>
<dbReference type="Pfam" id="PF04082">
    <property type="entry name" value="Fungal_trans"/>
    <property type="match status" value="1"/>
</dbReference>
<dbReference type="Pfam" id="PF00172">
    <property type="entry name" value="Zn_clus"/>
    <property type="match status" value="1"/>
</dbReference>
<dbReference type="GO" id="GO:0043565">
    <property type="term" value="F:sequence-specific DNA binding"/>
    <property type="evidence" value="ECO:0007669"/>
    <property type="project" value="TreeGrafter"/>
</dbReference>
<feature type="region of interest" description="Disordered" evidence="7">
    <location>
        <begin position="69"/>
        <end position="158"/>
    </location>
</feature>
<keyword evidence="4" id="KW-0238">DNA-binding</keyword>
<feature type="compositionally biased region" description="Low complexity" evidence="7">
    <location>
        <begin position="97"/>
        <end position="107"/>
    </location>
</feature>
<dbReference type="OrthoDB" id="3548654at2759"/>
<dbReference type="AlphaFoldDB" id="A0A0D1WK63"/>
<dbReference type="GO" id="GO:0045944">
    <property type="term" value="P:positive regulation of transcription by RNA polymerase II"/>
    <property type="evidence" value="ECO:0007669"/>
    <property type="project" value="TreeGrafter"/>
</dbReference>
<evidence type="ECO:0000256" key="3">
    <source>
        <dbReference type="ARBA" id="ARBA00023015"/>
    </source>
</evidence>
<sequence>MAEVAVRERRRVANACLRCRQHKIKCSGSQPCRRCDYRGLDCVFGADDKKVVVSERFLQELKSRVVELESQQRGSSTLITASRGHTSQSPDGSRSADNNTTTINDTTQFEHSVYDDRDATEQDETATWNGLTPRDGQALDENRSQDEPGTPDDYSGVVNPLVRDQAAYISISGRLRYLGHSSTWSFTQQVLELAHQSPLSKNRVPRGEMYVEGDAYRLPFEELYHFTESDMSGLPSLDVSLYYLQSVKFRTNPLFYLFDEHEFTKSVHEFYKSPLLYARAKPIWFIQYLVIMALGKALVSRSQPAASQNVTSAGSHLLTRALRLLPDITHLAEEPIDATEILCAIALYLQSIDHRCAAHIYIGQALRMAQSYGLHKVMQPGVGSEQLIERCRRLWWTVYMLDRRFSSSYGVPAALHDEDITVPVPTAGEGADEGAIARKLYVKICQLQGRVISTVYSSRGELNKTFVTRTRAVLKGIAGLSAELKKFSDSCFGEVSRIAAHVNLAYHQCILVTSRPVLFYALKQRLEGSALSQSRPLSSTMKGLIQVCIDSATQIVSILAQLKQHDLLDVFFPFDLESAASAGFVLEMASKVHPKLSFTREWFGALIEVLDFIALHGNVLATQRKAEIEDLVNMLNDEEVQQRDATSTTAALTMTSPAQAQTFDPPSFPSLGDPFFDNWHLHEALSGGQIMELVTALDVGNMGNFDMGNTDMQWS</sequence>
<evidence type="ECO:0000259" key="8">
    <source>
        <dbReference type="PROSITE" id="PS50048"/>
    </source>
</evidence>
<dbReference type="STRING" id="212818.A0A0D1WK63"/>
<dbReference type="Proteomes" id="UP000054302">
    <property type="component" value="Unassembled WGS sequence"/>
</dbReference>
<keyword evidence="3" id="KW-0805">Transcription regulation</keyword>
<dbReference type="GO" id="GO:0005634">
    <property type="term" value="C:nucleus"/>
    <property type="evidence" value="ECO:0007669"/>
    <property type="project" value="UniProtKB-SubCell"/>
</dbReference>
<keyword evidence="5" id="KW-0804">Transcription</keyword>
<evidence type="ECO:0000256" key="4">
    <source>
        <dbReference type="ARBA" id="ARBA00023125"/>
    </source>
</evidence>
<accession>A0A0D1WK63</accession>
<dbReference type="InterPro" id="IPR001138">
    <property type="entry name" value="Zn2Cys6_DnaBD"/>
</dbReference>
<dbReference type="SUPFAM" id="SSF57701">
    <property type="entry name" value="Zn2/Cys6 DNA-binding domain"/>
    <property type="match status" value="1"/>
</dbReference>
<evidence type="ECO:0000256" key="1">
    <source>
        <dbReference type="ARBA" id="ARBA00004123"/>
    </source>
</evidence>
<protein>
    <recommendedName>
        <fullName evidence="8">Zn(2)-C6 fungal-type domain-containing protein</fullName>
    </recommendedName>
</protein>
<dbReference type="EMBL" id="KN847525">
    <property type="protein sequence ID" value="KIV89325.1"/>
    <property type="molecule type" value="Genomic_DNA"/>
</dbReference>
<dbReference type="VEuPathDB" id="FungiDB:PV10_08902"/>
<evidence type="ECO:0000256" key="2">
    <source>
        <dbReference type="ARBA" id="ARBA00022723"/>
    </source>
</evidence>
<keyword evidence="10" id="KW-1185">Reference proteome</keyword>
<dbReference type="GO" id="GO:0008270">
    <property type="term" value="F:zinc ion binding"/>
    <property type="evidence" value="ECO:0007669"/>
    <property type="project" value="InterPro"/>
</dbReference>
<dbReference type="Gene3D" id="4.10.240.10">
    <property type="entry name" value="Zn(2)-C6 fungal-type DNA-binding domain"/>
    <property type="match status" value="1"/>
</dbReference>
<dbReference type="GeneID" id="27326747"/>
<reference evidence="9 10" key="1">
    <citation type="submission" date="2015-01" db="EMBL/GenBank/DDBJ databases">
        <title>The Genome Sequence of Exophiala mesophila CBS40295.</title>
        <authorList>
            <consortium name="The Broad Institute Genomics Platform"/>
            <person name="Cuomo C."/>
            <person name="de Hoog S."/>
            <person name="Gorbushina A."/>
            <person name="Stielow B."/>
            <person name="Teixiera M."/>
            <person name="Abouelleil A."/>
            <person name="Chapman S.B."/>
            <person name="Priest M."/>
            <person name="Young S.K."/>
            <person name="Wortman J."/>
            <person name="Nusbaum C."/>
            <person name="Birren B."/>
        </authorList>
    </citation>
    <scope>NUCLEOTIDE SEQUENCE [LARGE SCALE GENOMIC DNA]</scope>
    <source>
        <strain evidence="9 10">CBS 40295</strain>
    </source>
</reference>
<evidence type="ECO:0000256" key="6">
    <source>
        <dbReference type="ARBA" id="ARBA00023242"/>
    </source>
</evidence>
<dbReference type="OMA" id="QDIHTES"/>
<dbReference type="HOGENOM" id="CLU_006926_3_1_1"/>
<comment type="subcellular location">
    <subcellularLocation>
        <location evidence="1">Nucleus</location>
    </subcellularLocation>
</comment>
<evidence type="ECO:0000313" key="9">
    <source>
        <dbReference type="EMBL" id="KIV89325.1"/>
    </source>
</evidence>
<evidence type="ECO:0000256" key="7">
    <source>
        <dbReference type="SAM" id="MobiDB-lite"/>
    </source>
</evidence>
<evidence type="ECO:0000256" key="5">
    <source>
        <dbReference type="ARBA" id="ARBA00023163"/>
    </source>
</evidence>